<feature type="domain" description="TonB-dependent receptor-like beta-barrel" evidence="9">
    <location>
        <begin position="475"/>
        <end position="967"/>
    </location>
</feature>
<dbReference type="InterPro" id="IPR037066">
    <property type="entry name" value="Plug_dom_sf"/>
</dbReference>
<evidence type="ECO:0000256" key="6">
    <source>
        <dbReference type="ARBA" id="ARBA00023136"/>
    </source>
</evidence>
<proteinExistence type="predicted"/>
<evidence type="ECO:0000256" key="4">
    <source>
        <dbReference type="ARBA" id="ARBA00022729"/>
    </source>
</evidence>
<evidence type="ECO:0000256" key="3">
    <source>
        <dbReference type="ARBA" id="ARBA00022692"/>
    </source>
</evidence>
<keyword evidence="7" id="KW-0675">Receptor</keyword>
<keyword evidence="5" id="KW-0798">TonB box</keyword>
<dbReference type="PROSITE" id="PS52016">
    <property type="entry name" value="TONB_DEPENDENT_REC_3"/>
    <property type="match status" value="1"/>
</dbReference>
<dbReference type="GO" id="GO:0015344">
    <property type="term" value="F:siderophore uptake transmembrane transporter activity"/>
    <property type="evidence" value="ECO:0007669"/>
    <property type="project" value="TreeGrafter"/>
</dbReference>
<dbReference type="Gene3D" id="2.170.130.10">
    <property type="entry name" value="TonB-dependent receptor, plug domain"/>
    <property type="match status" value="1"/>
</dbReference>
<dbReference type="InterPro" id="IPR008969">
    <property type="entry name" value="CarboxyPept-like_regulatory"/>
</dbReference>
<accession>A0A381SH02</accession>
<dbReference type="SUPFAM" id="SSF56935">
    <property type="entry name" value="Porins"/>
    <property type="match status" value="1"/>
</dbReference>
<protein>
    <recommendedName>
        <fullName evidence="12">TonB-dependent receptor plug domain-containing protein</fullName>
    </recommendedName>
</protein>
<evidence type="ECO:0000256" key="2">
    <source>
        <dbReference type="ARBA" id="ARBA00022448"/>
    </source>
</evidence>
<dbReference type="InterPro" id="IPR012910">
    <property type="entry name" value="Plug_dom"/>
</dbReference>
<sequence>MRKLRVLIALLVLPTLIFAQSTTAKLAGVVTDADGNALVGANVVVEGTNLGAATDELGRYYILDVPVGNYTVRAEYIGYSTVVESGVRTSVGFTTTTDFALQVAAVAGQEVTVTRERPLINPNATNTTRIVDKELIDAFAVRGVSNIVNLQTGVVNGYFRGSRSGDSRYYVDGVPVKDVYGGGNFINGNSQTALQEISVQTGGFSAEYGGANGGIVNITTKTGGTQWRSKVEAISSMGSNAGTDPDALYSDGYQNVNFDVGGPIGENVKLYLSIEQREYGGSVSYGSYPQTDATPMAAVPADYYSDGTDGLSYGNDGNGNKIWHIEEVIRDNQTDPALLAAGVAAYDTTHIVYSNYRRMYGQQPHDNTDRITINGNMTMDFGPLRVKVGTQAYDYSGRGYSFGRTLGGYTDAGSYNESNFAMGYVNARYTINPLSYVKISLSNQDYETLSGNENHLNDIGMYGKRTKAFGSTNYYFRRDGYGPISPDEILGATGYGSQYTYYGKRNSTTNTVSFDYTNQLGYNEFKMGGSVDNTEITRYSLSAAGVARMVADVDANYDGVATNEEIIAAGSDPADWRFINYRALYVTNLGYNIYGDEWNGTYNQDDHMLAPAEPVQSRFYVQDKLEFKDVVLQMGLSFETIDTGAMAPDSDGDGDGDSDGFNHLYFNRQRVDRNGDGNGNYVWKKVAKETAVHPRIGFSFPVSDRTVFRANYGTHWQSVPMSYLYLSDSQLSADILAGNATASENPALKPERSTQYEIGIEQRIGSFASLKVEGFYKESKDYLTLQNRLDAFTSTSGAGAETQQNWAQYLNGDVMVSQGLTMNFEMRRTKGLYAQANYTYSEARGTGSYGSQNFYITWIGTDDGYPKAMNLLDYDQTHTANVIVDWRSPDATGFLANTGFNAVMSYGSGTRYTPSQVYSTLFENRWEFPEGPVNSGTKPAYVNMDLRVDRGFTMGGVDANLFIAVYNAMDAEHANDVYHGTGNVAEDGWLATESGQSWIANRLAANPDVDAESLYYDLLGSPGRYGAPRTIRLGLNVSF</sequence>
<dbReference type="AlphaFoldDB" id="A0A381SH02"/>
<dbReference type="Gene3D" id="2.40.170.20">
    <property type="entry name" value="TonB-dependent receptor, beta-barrel domain"/>
    <property type="match status" value="1"/>
</dbReference>
<dbReference type="InterPro" id="IPR039426">
    <property type="entry name" value="TonB-dep_rcpt-like"/>
</dbReference>
<dbReference type="PANTHER" id="PTHR30069">
    <property type="entry name" value="TONB-DEPENDENT OUTER MEMBRANE RECEPTOR"/>
    <property type="match status" value="1"/>
</dbReference>
<keyword evidence="4" id="KW-0732">Signal</keyword>
<keyword evidence="3" id="KW-0812">Transmembrane</keyword>
<dbReference type="GO" id="GO:0044718">
    <property type="term" value="P:siderophore transmembrane transport"/>
    <property type="evidence" value="ECO:0007669"/>
    <property type="project" value="TreeGrafter"/>
</dbReference>
<dbReference type="Pfam" id="PF00593">
    <property type="entry name" value="TonB_dep_Rec_b-barrel"/>
    <property type="match status" value="1"/>
</dbReference>
<evidence type="ECO:0000259" key="9">
    <source>
        <dbReference type="Pfam" id="PF00593"/>
    </source>
</evidence>
<keyword evidence="2" id="KW-0813">Transport</keyword>
<dbReference type="Gene3D" id="2.60.40.1120">
    <property type="entry name" value="Carboxypeptidase-like, regulatory domain"/>
    <property type="match status" value="1"/>
</dbReference>
<dbReference type="InterPro" id="IPR036942">
    <property type="entry name" value="Beta-barrel_TonB_sf"/>
</dbReference>
<dbReference type="Pfam" id="PF07715">
    <property type="entry name" value="Plug"/>
    <property type="match status" value="1"/>
</dbReference>
<dbReference type="SUPFAM" id="SSF49464">
    <property type="entry name" value="Carboxypeptidase regulatory domain-like"/>
    <property type="match status" value="1"/>
</dbReference>
<evidence type="ECO:0000256" key="7">
    <source>
        <dbReference type="ARBA" id="ARBA00023170"/>
    </source>
</evidence>
<keyword evidence="8" id="KW-0998">Cell outer membrane</keyword>
<dbReference type="GO" id="GO:0009279">
    <property type="term" value="C:cell outer membrane"/>
    <property type="evidence" value="ECO:0007669"/>
    <property type="project" value="UniProtKB-SubCell"/>
</dbReference>
<reference evidence="11" key="1">
    <citation type="submission" date="2018-05" db="EMBL/GenBank/DDBJ databases">
        <authorList>
            <person name="Lanie J.A."/>
            <person name="Ng W.-L."/>
            <person name="Kazmierczak K.M."/>
            <person name="Andrzejewski T.M."/>
            <person name="Davidsen T.M."/>
            <person name="Wayne K.J."/>
            <person name="Tettelin H."/>
            <person name="Glass J.I."/>
            <person name="Rusch D."/>
            <person name="Podicherti R."/>
            <person name="Tsui H.-C.T."/>
            <person name="Winkler M.E."/>
        </authorList>
    </citation>
    <scope>NUCLEOTIDE SEQUENCE</scope>
</reference>
<evidence type="ECO:0000256" key="1">
    <source>
        <dbReference type="ARBA" id="ARBA00004571"/>
    </source>
</evidence>
<name>A0A381SH02_9ZZZZ</name>
<keyword evidence="6" id="KW-0472">Membrane</keyword>
<comment type="subcellular location">
    <subcellularLocation>
        <location evidence="1">Cell outer membrane</location>
        <topology evidence="1">Multi-pass membrane protein</topology>
    </subcellularLocation>
</comment>
<evidence type="ECO:0000313" key="11">
    <source>
        <dbReference type="EMBL" id="SVA03362.1"/>
    </source>
</evidence>
<evidence type="ECO:0008006" key="12">
    <source>
        <dbReference type="Google" id="ProtNLM"/>
    </source>
</evidence>
<gene>
    <name evidence="11" type="ORF">METZ01_LOCUS56216</name>
</gene>
<dbReference type="PANTHER" id="PTHR30069:SF29">
    <property type="entry name" value="HEMOGLOBIN AND HEMOGLOBIN-HAPTOGLOBIN-BINDING PROTEIN 1-RELATED"/>
    <property type="match status" value="1"/>
</dbReference>
<dbReference type="EMBL" id="UINC01003100">
    <property type="protein sequence ID" value="SVA03362.1"/>
    <property type="molecule type" value="Genomic_DNA"/>
</dbReference>
<dbReference type="Pfam" id="PF13620">
    <property type="entry name" value="CarboxypepD_reg"/>
    <property type="match status" value="1"/>
</dbReference>
<feature type="domain" description="TonB-dependent receptor plug" evidence="10">
    <location>
        <begin position="127"/>
        <end position="214"/>
    </location>
</feature>
<evidence type="ECO:0000259" key="10">
    <source>
        <dbReference type="Pfam" id="PF07715"/>
    </source>
</evidence>
<evidence type="ECO:0000256" key="5">
    <source>
        <dbReference type="ARBA" id="ARBA00023077"/>
    </source>
</evidence>
<organism evidence="11">
    <name type="scientific">marine metagenome</name>
    <dbReference type="NCBI Taxonomy" id="408172"/>
    <lineage>
        <taxon>unclassified sequences</taxon>
        <taxon>metagenomes</taxon>
        <taxon>ecological metagenomes</taxon>
    </lineage>
</organism>
<evidence type="ECO:0000256" key="8">
    <source>
        <dbReference type="ARBA" id="ARBA00023237"/>
    </source>
</evidence>
<dbReference type="InterPro" id="IPR000531">
    <property type="entry name" value="Beta-barrel_TonB"/>
</dbReference>